<proteinExistence type="inferred from homology"/>
<dbReference type="PANTHER" id="PTHR46173">
    <property type="entry name" value="CCA TRNA NUCLEOTIDYLTRANSFERASE 1, MITOCHONDRIAL"/>
    <property type="match status" value="1"/>
</dbReference>
<dbReference type="GO" id="GO:0001680">
    <property type="term" value="P:tRNA 3'-terminal CCA addition"/>
    <property type="evidence" value="ECO:0007669"/>
    <property type="project" value="TreeGrafter"/>
</dbReference>
<dbReference type="CDD" id="cd05398">
    <property type="entry name" value="NT_ClassII-CCAase"/>
    <property type="match status" value="1"/>
</dbReference>
<name>A0AAD9V5Q0_ACRCE</name>
<evidence type="ECO:0000256" key="4">
    <source>
        <dbReference type="ARBA" id="ARBA00022694"/>
    </source>
</evidence>
<reference evidence="12" key="2">
    <citation type="journal article" date="2023" name="Science">
        <title>Genomic signatures of disease resistance in endangered staghorn corals.</title>
        <authorList>
            <person name="Vollmer S.V."/>
            <person name="Selwyn J.D."/>
            <person name="Despard B.A."/>
            <person name="Roesel C.L."/>
        </authorList>
    </citation>
    <scope>NUCLEOTIDE SEQUENCE</scope>
    <source>
        <strain evidence="12">K2</strain>
    </source>
</reference>
<evidence type="ECO:0000256" key="3">
    <source>
        <dbReference type="ARBA" id="ARBA00022679"/>
    </source>
</evidence>
<dbReference type="Pfam" id="PF12627">
    <property type="entry name" value="PolyA_pol_RNAbd"/>
    <property type="match status" value="1"/>
</dbReference>
<evidence type="ECO:0000256" key="2">
    <source>
        <dbReference type="ARBA" id="ARBA00007265"/>
    </source>
</evidence>
<evidence type="ECO:0000256" key="5">
    <source>
        <dbReference type="ARBA" id="ARBA00022695"/>
    </source>
</evidence>
<keyword evidence="3 9" id="KW-0808">Transferase</keyword>
<protein>
    <submittedName>
        <fullName evidence="12">CCA tRNA nucleotidyltransferase 1</fullName>
    </submittedName>
</protein>
<keyword evidence="6" id="KW-0479">Metal-binding</keyword>
<dbReference type="GO" id="GO:0000166">
    <property type="term" value="F:nucleotide binding"/>
    <property type="evidence" value="ECO:0007669"/>
    <property type="project" value="UniProtKB-KW"/>
</dbReference>
<dbReference type="GO" id="GO:0016779">
    <property type="term" value="F:nucleotidyltransferase activity"/>
    <property type="evidence" value="ECO:0007669"/>
    <property type="project" value="UniProtKB-KW"/>
</dbReference>
<keyword evidence="9" id="KW-0694">RNA-binding</keyword>
<comment type="caution">
    <text evidence="12">The sequence shown here is derived from an EMBL/GenBank/DDBJ whole genome shotgun (WGS) entry which is preliminary data.</text>
</comment>
<dbReference type="Proteomes" id="UP001249851">
    <property type="component" value="Unassembled WGS sequence"/>
</dbReference>
<dbReference type="GO" id="GO:0005739">
    <property type="term" value="C:mitochondrion"/>
    <property type="evidence" value="ECO:0007669"/>
    <property type="project" value="TreeGrafter"/>
</dbReference>
<feature type="domain" description="tRNA nucleotidyltransferase/poly(A) polymerase RNA and SrmB- binding" evidence="11">
    <location>
        <begin position="231"/>
        <end position="279"/>
    </location>
</feature>
<evidence type="ECO:0000259" key="11">
    <source>
        <dbReference type="Pfam" id="PF12627"/>
    </source>
</evidence>
<evidence type="ECO:0000259" key="10">
    <source>
        <dbReference type="Pfam" id="PF01743"/>
    </source>
</evidence>
<dbReference type="Gene3D" id="3.30.460.10">
    <property type="entry name" value="Beta Polymerase, domain 2"/>
    <property type="match status" value="1"/>
</dbReference>
<dbReference type="EMBL" id="JARQWQ010000030">
    <property type="protein sequence ID" value="KAK2562219.1"/>
    <property type="molecule type" value="Genomic_DNA"/>
</dbReference>
<keyword evidence="13" id="KW-1185">Reference proteome</keyword>
<dbReference type="InterPro" id="IPR050264">
    <property type="entry name" value="Bact_CCA-adding_enz_type3_sf"/>
</dbReference>
<keyword evidence="7" id="KW-0547">Nucleotide-binding</keyword>
<comment type="cofactor">
    <cofactor evidence="1">
        <name>Mg(2+)</name>
        <dbReference type="ChEBI" id="CHEBI:18420"/>
    </cofactor>
</comment>
<dbReference type="SUPFAM" id="SSF81301">
    <property type="entry name" value="Nucleotidyltransferase"/>
    <property type="match status" value="1"/>
</dbReference>
<reference evidence="12" key="1">
    <citation type="journal article" date="2023" name="G3 (Bethesda)">
        <title>Whole genome assembly and annotation of the endangered Caribbean coral Acropora cervicornis.</title>
        <authorList>
            <person name="Selwyn J.D."/>
            <person name="Vollmer S.V."/>
        </authorList>
    </citation>
    <scope>NUCLEOTIDE SEQUENCE</scope>
    <source>
        <strain evidence="12">K2</strain>
    </source>
</reference>
<comment type="similarity">
    <text evidence="2 9">Belongs to the tRNA nucleotidyltransferase/poly(A) polymerase family.</text>
</comment>
<dbReference type="GO" id="GO:0000049">
    <property type="term" value="F:tRNA binding"/>
    <property type="evidence" value="ECO:0007669"/>
    <property type="project" value="TreeGrafter"/>
</dbReference>
<dbReference type="GO" id="GO:1990180">
    <property type="term" value="P:mitochondrial tRNA 3'-end processing"/>
    <property type="evidence" value="ECO:0007669"/>
    <property type="project" value="TreeGrafter"/>
</dbReference>
<keyword evidence="5" id="KW-0548">Nucleotidyltransferase</keyword>
<evidence type="ECO:0000256" key="6">
    <source>
        <dbReference type="ARBA" id="ARBA00022723"/>
    </source>
</evidence>
<dbReference type="Gene3D" id="1.10.3090.10">
    <property type="entry name" value="cca-adding enzyme, domain 2"/>
    <property type="match status" value="1"/>
</dbReference>
<gene>
    <name evidence="12" type="ORF">P5673_014999</name>
</gene>
<dbReference type="InterPro" id="IPR002646">
    <property type="entry name" value="PolA_pol_head_dom"/>
</dbReference>
<evidence type="ECO:0000256" key="7">
    <source>
        <dbReference type="ARBA" id="ARBA00022741"/>
    </source>
</evidence>
<dbReference type="Pfam" id="PF01743">
    <property type="entry name" value="PolyA_pol"/>
    <property type="match status" value="1"/>
</dbReference>
<accession>A0AAD9V5Q0</accession>
<evidence type="ECO:0000256" key="1">
    <source>
        <dbReference type="ARBA" id="ARBA00001946"/>
    </source>
</evidence>
<dbReference type="GO" id="GO:0046872">
    <property type="term" value="F:metal ion binding"/>
    <property type="evidence" value="ECO:0007669"/>
    <property type="project" value="UniProtKB-KW"/>
</dbReference>
<sequence length="454" mass="51887">MVGCASKSLFFGIYVFRRPNVLVLPRISQLVLPAFSKNMSSGVAEKLDTSKLHSVLTPELLTVALPFQREGYDIRIVGGAVRDILLGIKPKDVDLGTNATPLEMTELFAKNNIRYIETGLQHGTLTAHVNKQDFEVTTLRIDAETDGRHAKVEFTNDWKLDAERRDLTINAMSLSLDGTLYDYFGGREDLLNHRVLFVGDPRLRIEEDYLRILRYFRFYGRIAVSEDGHDQKILNIIQECSEGLKKIAVERVWIEFSKILTGNYTPSLVRLMYKLNVSQSIGLPVFSEENIQELARAWKEHKVHPLQPETLLCSLVKKTEDAEKLAEQWKLSNAEKAIAKFTTEHRMPKENEKGLKPYQDMIVSAPGEQLKNIIKSHIVELLHYQGRHELAEEINIWNIPVFPITGGHLKKLGFKPGPEFGKKLAKLKEMWKDSYFTVNEEDLLKKAKQLFKDG</sequence>
<dbReference type="InterPro" id="IPR032828">
    <property type="entry name" value="PolyA_RNA-bd"/>
</dbReference>
<evidence type="ECO:0000313" key="13">
    <source>
        <dbReference type="Proteomes" id="UP001249851"/>
    </source>
</evidence>
<keyword evidence="8" id="KW-0460">Magnesium</keyword>
<keyword evidence="4" id="KW-0819">tRNA processing</keyword>
<feature type="domain" description="Poly A polymerase head" evidence="10">
    <location>
        <begin position="74"/>
        <end position="194"/>
    </location>
</feature>
<dbReference type="PANTHER" id="PTHR46173:SF1">
    <property type="entry name" value="CCA TRNA NUCLEOTIDYLTRANSFERASE 1, MITOCHONDRIAL"/>
    <property type="match status" value="1"/>
</dbReference>
<dbReference type="InterPro" id="IPR043519">
    <property type="entry name" value="NT_sf"/>
</dbReference>
<dbReference type="SUPFAM" id="SSF81891">
    <property type="entry name" value="Poly A polymerase C-terminal region-like"/>
    <property type="match status" value="1"/>
</dbReference>
<dbReference type="AlphaFoldDB" id="A0AAD9V5Q0"/>
<evidence type="ECO:0000313" key="12">
    <source>
        <dbReference type="EMBL" id="KAK2562219.1"/>
    </source>
</evidence>
<evidence type="ECO:0000256" key="9">
    <source>
        <dbReference type="RuleBase" id="RU003953"/>
    </source>
</evidence>
<organism evidence="12 13">
    <name type="scientific">Acropora cervicornis</name>
    <name type="common">Staghorn coral</name>
    <dbReference type="NCBI Taxonomy" id="6130"/>
    <lineage>
        <taxon>Eukaryota</taxon>
        <taxon>Metazoa</taxon>
        <taxon>Cnidaria</taxon>
        <taxon>Anthozoa</taxon>
        <taxon>Hexacorallia</taxon>
        <taxon>Scleractinia</taxon>
        <taxon>Astrocoeniina</taxon>
        <taxon>Acroporidae</taxon>
        <taxon>Acropora</taxon>
    </lineage>
</organism>
<evidence type="ECO:0000256" key="8">
    <source>
        <dbReference type="ARBA" id="ARBA00022842"/>
    </source>
</evidence>